<evidence type="ECO:0000313" key="1">
    <source>
        <dbReference type="EMBL" id="MDH1483020.1"/>
    </source>
</evidence>
<accession>A0AA42UBA9</accession>
<protein>
    <submittedName>
        <fullName evidence="1">Uncharacterized protein</fullName>
    </submittedName>
</protein>
<gene>
    <name evidence="1" type="ORF">N5E88_26600</name>
</gene>
<organism evidence="1 2">
    <name type="scientific">Enterobacter cloacae</name>
    <dbReference type="NCBI Taxonomy" id="550"/>
    <lineage>
        <taxon>Bacteria</taxon>
        <taxon>Pseudomonadati</taxon>
        <taxon>Pseudomonadota</taxon>
        <taxon>Gammaproteobacteria</taxon>
        <taxon>Enterobacterales</taxon>
        <taxon>Enterobacteriaceae</taxon>
        <taxon>Enterobacter</taxon>
        <taxon>Enterobacter cloacae complex</taxon>
    </lineage>
</organism>
<sequence length="25" mass="2914">MNKKIWFMEGLSSQRDIIQGVKSFA</sequence>
<proteinExistence type="predicted"/>
<evidence type="ECO:0000313" key="2">
    <source>
        <dbReference type="Proteomes" id="UP001161707"/>
    </source>
</evidence>
<reference evidence="1" key="1">
    <citation type="submission" date="2022-09" db="EMBL/GenBank/DDBJ databases">
        <title>Intensive care unit water sources are persistently colonized with multi-drug resistant bacteria and are the site of extensive horizontal gene transfer of antibiotic resistance genes.</title>
        <authorList>
            <person name="Diorio-Toth L."/>
        </authorList>
    </citation>
    <scope>NUCLEOTIDE SEQUENCE</scope>
    <source>
        <strain evidence="1">GD03711</strain>
    </source>
</reference>
<comment type="caution">
    <text evidence="1">The sequence shown here is derived from an EMBL/GenBank/DDBJ whole genome shotgun (WGS) entry which is preliminary data.</text>
</comment>
<dbReference type="AlphaFoldDB" id="A0AA42UBA9"/>
<feature type="non-terminal residue" evidence="1">
    <location>
        <position position="25"/>
    </location>
</feature>
<dbReference type="EMBL" id="JAOCIY010000210">
    <property type="protein sequence ID" value="MDH1483020.1"/>
    <property type="molecule type" value="Genomic_DNA"/>
</dbReference>
<name>A0AA42UBA9_ENTCL</name>
<dbReference type="Proteomes" id="UP001161707">
    <property type="component" value="Unassembled WGS sequence"/>
</dbReference>